<dbReference type="InterPro" id="IPR029063">
    <property type="entry name" value="SAM-dependent_MTases_sf"/>
</dbReference>
<dbReference type="Gene3D" id="1.20.1250.20">
    <property type="entry name" value="MFS general substrate transporter like domains"/>
    <property type="match status" value="2"/>
</dbReference>
<feature type="transmembrane region" description="Helical" evidence="7">
    <location>
        <begin position="362"/>
        <end position="381"/>
    </location>
</feature>
<protein>
    <recommendedName>
        <fullName evidence="8">Major facilitator superfamily (MFS) profile domain-containing protein</fullName>
    </recommendedName>
</protein>
<feature type="transmembrane region" description="Helical" evidence="7">
    <location>
        <begin position="222"/>
        <end position="242"/>
    </location>
</feature>
<dbReference type="PANTHER" id="PTHR43791:SF5">
    <property type="entry name" value="MAJOR FACILITATOR SUPERFAMILY (MFS) PROFILE DOMAIN-CONTAINING PROTEIN"/>
    <property type="match status" value="1"/>
</dbReference>
<dbReference type="SUPFAM" id="SSF103473">
    <property type="entry name" value="MFS general substrate transporter"/>
    <property type="match status" value="1"/>
</dbReference>
<evidence type="ECO:0000313" key="9">
    <source>
        <dbReference type="EMBL" id="OQO02844.1"/>
    </source>
</evidence>
<keyword evidence="4 7" id="KW-1133">Transmembrane helix</keyword>
<dbReference type="InterPro" id="IPR036259">
    <property type="entry name" value="MFS_trans_sf"/>
</dbReference>
<dbReference type="FunFam" id="1.20.1250.20:FF:000013">
    <property type="entry name" value="MFS general substrate transporter"/>
    <property type="match status" value="1"/>
</dbReference>
<evidence type="ECO:0000256" key="2">
    <source>
        <dbReference type="ARBA" id="ARBA00022448"/>
    </source>
</evidence>
<dbReference type="STRING" id="1507870.A0A1V8SUW9"/>
<dbReference type="Pfam" id="PF07690">
    <property type="entry name" value="MFS_1"/>
    <property type="match status" value="1"/>
</dbReference>
<feature type="transmembrane region" description="Helical" evidence="7">
    <location>
        <begin position="290"/>
        <end position="311"/>
    </location>
</feature>
<evidence type="ECO:0000256" key="6">
    <source>
        <dbReference type="SAM" id="MobiDB-lite"/>
    </source>
</evidence>
<feature type="compositionally biased region" description="Basic and acidic residues" evidence="6">
    <location>
        <begin position="747"/>
        <end position="756"/>
    </location>
</feature>
<feature type="domain" description="Major facilitator superfamily (MFS) profile" evidence="8">
    <location>
        <begin position="49"/>
        <end position="476"/>
    </location>
</feature>
<organism evidence="9 10">
    <name type="scientific">Cryoendolithus antarcticus</name>
    <dbReference type="NCBI Taxonomy" id="1507870"/>
    <lineage>
        <taxon>Eukaryota</taxon>
        <taxon>Fungi</taxon>
        <taxon>Dikarya</taxon>
        <taxon>Ascomycota</taxon>
        <taxon>Pezizomycotina</taxon>
        <taxon>Dothideomycetes</taxon>
        <taxon>Dothideomycetidae</taxon>
        <taxon>Cladosporiales</taxon>
        <taxon>Cladosporiaceae</taxon>
        <taxon>Cryoendolithus</taxon>
    </lineage>
</organism>
<feature type="transmembrane region" description="Helical" evidence="7">
    <location>
        <begin position="159"/>
        <end position="177"/>
    </location>
</feature>
<gene>
    <name evidence="9" type="ORF">B0A48_11127</name>
</gene>
<dbReference type="InterPro" id="IPR019446">
    <property type="entry name" value="BMT5-like"/>
</dbReference>
<feature type="transmembrane region" description="Helical" evidence="7">
    <location>
        <begin position="99"/>
        <end position="117"/>
    </location>
</feature>
<dbReference type="SUPFAM" id="SSF53335">
    <property type="entry name" value="S-adenosyl-L-methionine-dependent methyltransferases"/>
    <property type="match status" value="1"/>
</dbReference>
<dbReference type="EMBL" id="NAJO01000026">
    <property type="protein sequence ID" value="OQO02844.1"/>
    <property type="molecule type" value="Genomic_DNA"/>
</dbReference>
<dbReference type="InterPro" id="IPR020846">
    <property type="entry name" value="MFS_dom"/>
</dbReference>
<dbReference type="FunCoup" id="A0A1V8SUW9">
    <property type="interactions" value="268"/>
</dbReference>
<feature type="region of interest" description="Disordered" evidence="6">
    <location>
        <begin position="747"/>
        <end position="779"/>
    </location>
</feature>
<keyword evidence="5 7" id="KW-0472">Membrane</keyword>
<comment type="caution">
    <text evidence="9">The sequence shown here is derived from an EMBL/GenBank/DDBJ whole genome shotgun (WGS) entry which is preliminary data.</text>
</comment>
<evidence type="ECO:0000256" key="7">
    <source>
        <dbReference type="SAM" id="Phobius"/>
    </source>
</evidence>
<dbReference type="Proteomes" id="UP000192596">
    <property type="component" value="Unassembled WGS sequence"/>
</dbReference>
<keyword evidence="3 7" id="KW-0812">Transmembrane</keyword>
<feature type="transmembrane region" description="Helical" evidence="7">
    <location>
        <begin position="331"/>
        <end position="350"/>
    </location>
</feature>
<feature type="transmembrane region" description="Helical" evidence="7">
    <location>
        <begin position="42"/>
        <end position="59"/>
    </location>
</feature>
<feature type="region of interest" description="Disordered" evidence="6">
    <location>
        <begin position="494"/>
        <end position="538"/>
    </location>
</feature>
<evidence type="ECO:0000256" key="4">
    <source>
        <dbReference type="ARBA" id="ARBA00022989"/>
    </source>
</evidence>
<feature type="transmembrane region" description="Helical" evidence="7">
    <location>
        <begin position="453"/>
        <end position="472"/>
    </location>
</feature>
<proteinExistence type="predicted"/>
<evidence type="ECO:0000259" key="8">
    <source>
        <dbReference type="PROSITE" id="PS50850"/>
    </source>
</evidence>
<feature type="transmembrane region" description="Helical" evidence="7">
    <location>
        <begin position="420"/>
        <end position="441"/>
    </location>
</feature>
<evidence type="ECO:0000256" key="3">
    <source>
        <dbReference type="ARBA" id="ARBA00022692"/>
    </source>
</evidence>
<evidence type="ECO:0000256" key="1">
    <source>
        <dbReference type="ARBA" id="ARBA00004141"/>
    </source>
</evidence>
<name>A0A1V8SUW9_9PEZI</name>
<dbReference type="InterPro" id="IPR011701">
    <property type="entry name" value="MFS"/>
</dbReference>
<dbReference type="AlphaFoldDB" id="A0A1V8SUW9"/>
<dbReference type="FunFam" id="1.20.1250.20:FF:000018">
    <property type="entry name" value="MFS transporter permease"/>
    <property type="match status" value="1"/>
</dbReference>
<feature type="compositionally biased region" description="Low complexity" evidence="6">
    <location>
        <begin position="521"/>
        <end position="537"/>
    </location>
</feature>
<keyword evidence="2" id="KW-0813">Transport</keyword>
<dbReference type="OrthoDB" id="2962993at2759"/>
<dbReference type="GO" id="GO:0070042">
    <property type="term" value="F:rRNA (uridine-N3-)-methyltransferase activity"/>
    <property type="evidence" value="ECO:0007669"/>
    <property type="project" value="InterPro"/>
</dbReference>
<feature type="transmembrane region" description="Helical" evidence="7">
    <location>
        <begin position="189"/>
        <end position="210"/>
    </location>
</feature>
<feature type="transmembrane region" description="Helical" evidence="7">
    <location>
        <begin position="387"/>
        <end position="408"/>
    </location>
</feature>
<evidence type="ECO:0000313" key="10">
    <source>
        <dbReference type="Proteomes" id="UP000192596"/>
    </source>
</evidence>
<feature type="transmembrane region" description="Helical" evidence="7">
    <location>
        <begin position="129"/>
        <end position="147"/>
    </location>
</feature>
<evidence type="ECO:0000256" key="5">
    <source>
        <dbReference type="ARBA" id="ARBA00023136"/>
    </source>
</evidence>
<reference evidence="10" key="1">
    <citation type="submission" date="2017-03" db="EMBL/GenBank/DDBJ databases">
        <title>Genomes of endolithic fungi from Antarctica.</title>
        <authorList>
            <person name="Coleine C."/>
            <person name="Masonjones S."/>
            <person name="Stajich J.E."/>
        </authorList>
    </citation>
    <scope>NUCLEOTIDE SEQUENCE [LARGE SCALE GENOMIC DNA]</scope>
    <source>
        <strain evidence="10">CCFEE 5527</strain>
    </source>
</reference>
<feature type="compositionally biased region" description="Basic residues" evidence="6">
    <location>
        <begin position="501"/>
        <end position="516"/>
    </location>
</feature>
<sequence length="779" mass="85552">MGLLNRKEGGHAAAIADEKDVSPSPYNHVDDPATERRITRKLDFHILPWIFALWLLAFIDRSNVRLLTPDAKPALMVFQIGNAKIDGLTTDLKLTGNKYNIALTVFYILYILIDIPSNWLLKIVGGGKYLPFLALAWGIVGTCMGAVKSYGGLIVCRMLLGACEGGMFGGIILYLSMYYRRHNLMFRLGIFYCAAPLSGAFGGLLATGLAEINYGGYKSWPWIFFVEGAMTVLVAIAAFFFLPDTPGKAKFLTEEEQWYITHVLREDLGGATSENKVDDEKFSWSAVRMALLNINTIGLSVNFFLILIPIYSYSLFLPSIISGLGYKRITAQLFTVPPNFLAFLMVLIASWTSDRIKMRGPLIAVGLVLAAIGYILQLASHTSGAKYVGTFFVAMGMFPCSPLVLAWLSNNLAPHYVKATGLGFQVAFGNCGAFVATFSYLSTDAPKYTKGHAINLGAIGLSLILTLSMMAYQKAENAARASGKRDARLNEGKGELGFRHPSFKHHKSKNPHKVIKHPSNAPTAATSKSATKAQSKPPIIPFDPATDRILLIGEGDFSFARSLIDHHAVCDLTATCFDSESVLLEKYAPQASEHISHLVEEGTIVLYDVDATKLDKHKALAKSARFDKVLFNFPHIGGKSKDVNRQVRSNQALLVGFFSSAKTLLAPGGTVVVTLFEGEPYTLWNVKDLARHSGYDLQRSMKFEAAMYPEYRHARTLGNIEGGGGWKGEDREARTYVFEVREEKKTGWDDMRHPDRGGGGGKGKRKRDEGSDSESEGNG</sequence>
<dbReference type="Pfam" id="PF10354">
    <property type="entry name" value="BMT5-like"/>
    <property type="match status" value="1"/>
</dbReference>
<dbReference type="GO" id="GO:0022857">
    <property type="term" value="F:transmembrane transporter activity"/>
    <property type="evidence" value="ECO:0007669"/>
    <property type="project" value="InterPro"/>
</dbReference>
<dbReference type="GO" id="GO:0016020">
    <property type="term" value="C:membrane"/>
    <property type="evidence" value="ECO:0007669"/>
    <property type="project" value="UniProtKB-SubCell"/>
</dbReference>
<dbReference type="InParanoid" id="A0A1V8SUW9"/>
<accession>A0A1V8SUW9</accession>
<keyword evidence="10" id="KW-1185">Reference proteome</keyword>
<dbReference type="PROSITE" id="PS50850">
    <property type="entry name" value="MFS"/>
    <property type="match status" value="1"/>
</dbReference>
<dbReference type="GO" id="GO:0070475">
    <property type="term" value="P:rRNA base methylation"/>
    <property type="evidence" value="ECO:0007669"/>
    <property type="project" value="InterPro"/>
</dbReference>
<dbReference type="Gene3D" id="3.40.50.150">
    <property type="entry name" value="Vaccinia Virus protein VP39"/>
    <property type="match status" value="1"/>
</dbReference>
<comment type="subcellular location">
    <subcellularLocation>
        <location evidence="1">Membrane</location>
        <topology evidence="1">Multi-pass membrane protein</topology>
    </subcellularLocation>
</comment>
<dbReference type="PANTHER" id="PTHR43791">
    <property type="entry name" value="PERMEASE-RELATED"/>
    <property type="match status" value="1"/>
</dbReference>